<reference evidence="2" key="1">
    <citation type="journal article" date="2022" name="Front. Microbiol.">
        <title>Genome-based taxonomic rearrangement of Oceanobacter-related bacteria including the description of Thalassolituus hydrocarbonoclasticus sp. nov. and Thalassolituus pacificus sp. nov. and emended description of the genus Thalassolituus.</title>
        <authorList>
            <person name="Dong C."/>
            <person name="Wei L."/>
            <person name="Wang J."/>
            <person name="Lai Q."/>
            <person name="Huang Z."/>
            <person name="Shao Z."/>
        </authorList>
    </citation>
    <scope>NUCLEOTIDE SEQUENCE</scope>
    <source>
        <strain evidence="2">59MF3M-4</strain>
    </source>
</reference>
<dbReference type="EMBL" id="JAOANI010000031">
    <property type="protein sequence ID" value="MCT7361082.1"/>
    <property type="molecule type" value="Genomic_DNA"/>
</dbReference>
<protein>
    <submittedName>
        <fullName evidence="2">tRNA (Uracil-5-)-methyltransferase</fullName>
    </submittedName>
</protein>
<dbReference type="AlphaFoldDB" id="A0A9X3AJP8"/>
<feature type="region of interest" description="Disordered" evidence="1">
    <location>
        <begin position="44"/>
        <end position="65"/>
    </location>
</feature>
<evidence type="ECO:0000256" key="1">
    <source>
        <dbReference type="SAM" id="MobiDB-lite"/>
    </source>
</evidence>
<dbReference type="Proteomes" id="UP001147830">
    <property type="component" value="Unassembled WGS sequence"/>
</dbReference>
<keyword evidence="3" id="KW-1185">Reference proteome</keyword>
<gene>
    <name evidence="2" type="ORF">NYR02_18840</name>
</gene>
<evidence type="ECO:0000313" key="3">
    <source>
        <dbReference type="Proteomes" id="UP001147830"/>
    </source>
</evidence>
<dbReference type="RefSeq" id="WP_260977910.1">
    <property type="nucleotide sequence ID" value="NZ_JAOANI010000031.1"/>
</dbReference>
<evidence type="ECO:0000313" key="2">
    <source>
        <dbReference type="EMBL" id="MCT7361082.1"/>
    </source>
</evidence>
<feature type="compositionally biased region" description="Basic residues" evidence="1">
    <location>
        <begin position="56"/>
        <end position="65"/>
    </location>
</feature>
<organism evidence="2 3">
    <name type="scientific">Thalassolituus pacificus</name>
    <dbReference type="NCBI Taxonomy" id="2975440"/>
    <lineage>
        <taxon>Bacteria</taxon>
        <taxon>Pseudomonadati</taxon>
        <taxon>Pseudomonadota</taxon>
        <taxon>Gammaproteobacteria</taxon>
        <taxon>Oceanospirillales</taxon>
        <taxon>Oceanospirillaceae</taxon>
        <taxon>Thalassolituus</taxon>
    </lineage>
</organism>
<accession>A0A9X3AJP8</accession>
<proteinExistence type="predicted"/>
<sequence>MSESEKSENTVVDFRQAGDKHRHTRMHDEKDAKIEAMRERFAAALPDKKTPVKDYLKKKRAKKKR</sequence>
<feature type="region of interest" description="Disordered" evidence="1">
    <location>
        <begin position="1"/>
        <end position="32"/>
    </location>
</feature>
<comment type="caution">
    <text evidence="2">The sequence shown here is derived from an EMBL/GenBank/DDBJ whole genome shotgun (WGS) entry which is preliminary data.</text>
</comment>
<name>A0A9X3AJP8_9GAMM</name>
<feature type="compositionally biased region" description="Basic and acidic residues" evidence="1">
    <location>
        <begin position="44"/>
        <end position="55"/>
    </location>
</feature>
<reference evidence="2" key="2">
    <citation type="submission" date="2022-08" db="EMBL/GenBank/DDBJ databases">
        <authorList>
            <person name="Dong C."/>
        </authorList>
    </citation>
    <scope>NUCLEOTIDE SEQUENCE</scope>
    <source>
        <strain evidence="2">59MF3M-4</strain>
    </source>
</reference>